<dbReference type="AlphaFoldDB" id="A0A4Q9VPD3"/>
<dbReference type="GO" id="GO:0016747">
    <property type="term" value="F:acyltransferase activity, transferring groups other than amino-acyl groups"/>
    <property type="evidence" value="ECO:0007669"/>
    <property type="project" value="InterPro"/>
</dbReference>
<dbReference type="RefSeq" id="WP_131309452.1">
    <property type="nucleotide sequence ID" value="NZ_SJFN01000014.1"/>
</dbReference>
<protein>
    <submittedName>
        <fullName evidence="2">N-acetyltransferase family protein</fullName>
    </submittedName>
</protein>
<feature type="domain" description="N-acetyltransferase" evidence="1">
    <location>
        <begin position="8"/>
        <end position="171"/>
    </location>
</feature>
<proteinExistence type="predicted"/>
<reference evidence="2 3" key="1">
    <citation type="submission" date="2019-02" db="EMBL/GenBank/DDBJ databases">
        <title>Siculibacillus lacustris gen. nov., sp. nov., a new rosette-forming bacterium isolated from a freshwater crater lake (Lake St. Ana, Romania).</title>
        <authorList>
            <person name="Felfoldi T."/>
            <person name="Marton Z."/>
            <person name="Szabo A."/>
            <person name="Mentes A."/>
            <person name="Boka K."/>
            <person name="Marialigeti K."/>
            <person name="Mathe I."/>
            <person name="Koncz M."/>
            <person name="Schumann P."/>
            <person name="Toth E."/>
        </authorList>
    </citation>
    <scope>NUCLEOTIDE SEQUENCE [LARGE SCALE GENOMIC DNA]</scope>
    <source>
        <strain evidence="2 3">SA-279</strain>
    </source>
</reference>
<evidence type="ECO:0000259" key="1">
    <source>
        <dbReference type="PROSITE" id="PS51186"/>
    </source>
</evidence>
<dbReference type="Pfam" id="PF00583">
    <property type="entry name" value="Acetyltransf_1"/>
    <property type="match status" value="1"/>
</dbReference>
<dbReference type="PANTHER" id="PTHR43072">
    <property type="entry name" value="N-ACETYLTRANSFERASE"/>
    <property type="match status" value="1"/>
</dbReference>
<keyword evidence="3" id="KW-1185">Reference proteome</keyword>
<dbReference type="SUPFAM" id="SSF55729">
    <property type="entry name" value="Acyl-CoA N-acyltransferases (Nat)"/>
    <property type="match status" value="1"/>
</dbReference>
<gene>
    <name evidence="2" type="ORF">EYW49_10750</name>
</gene>
<accession>A0A4Q9VPD3</accession>
<organism evidence="2 3">
    <name type="scientific">Siculibacillus lacustris</name>
    <dbReference type="NCBI Taxonomy" id="1549641"/>
    <lineage>
        <taxon>Bacteria</taxon>
        <taxon>Pseudomonadati</taxon>
        <taxon>Pseudomonadota</taxon>
        <taxon>Alphaproteobacteria</taxon>
        <taxon>Hyphomicrobiales</taxon>
        <taxon>Ancalomicrobiaceae</taxon>
        <taxon>Siculibacillus</taxon>
    </lineage>
</organism>
<comment type="caution">
    <text evidence="2">The sequence shown here is derived from an EMBL/GenBank/DDBJ whole genome shotgun (WGS) entry which is preliminary data.</text>
</comment>
<dbReference type="PROSITE" id="PS51186">
    <property type="entry name" value="GNAT"/>
    <property type="match status" value="1"/>
</dbReference>
<dbReference type="OrthoDB" id="5459937at2"/>
<evidence type="ECO:0000313" key="2">
    <source>
        <dbReference type="EMBL" id="TBW37581.1"/>
    </source>
</evidence>
<keyword evidence="2" id="KW-0808">Transferase</keyword>
<evidence type="ECO:0000313" key="3">
    <source>
        <dbReference type="Proteomes" id="UP000292781"/>
    </source>
</evidence>
<name>A0A4Q9VPD3_9HYPH</name>
<sequence length="185" mass="19431">MTTAASLPRLRLVTLADAPAIAAIYGRAVLTGCASFEIDPPDAAEMAARIAKIVDAGHPWLVAELDGAVVGYAYAGPYRPRPAYRHTVEDSIYVAEEAQGRGLGRWLLAALISAEEARGARQMIAVIGDSANTGSIGLHAALGFRHAGVFTSVGYKHGRWLDSVLMQRALGPGDETAPDAPPTAR</sequence>
<dbReference type="InterPro" id="IPR016181">
    <property type="entry name" value="Acyl_CoA_acyltransferase"/>
</dbReference>
<dbReference type="CDD" id="cd04301">
    <property type="entry name" value="NAT_SF"/>
    <property type="match status" value="1"/>
</dbReference>
<dbReference type="Proteomes" id="UP000292781">
    <property type="component" value="Unassembled WGS sequence"/>
</dbReference>
<dbReference type="PANTHER" id="PTHR43072:SF8">
    <property type="entry name" value="ACYLTRANSFERASE FABY-RELATED"/>
    <property type="match status" value="1"/>
</dbReference>
<dbReference type="InterPro" id="IPR000182">
    <property type="entry name" value="GNAT_dom"/>
</dbReference>
<dbReference type="Gene3D" id="3.40.630.30">
    <property type="match status" value="1"/>
</dbReference>
<dbReference type="EMBL" id="SJFN01000014">
    <property type="protein sequence ID" value="TBW37581.1"/>
    <property type="molecule type" value="Genomic_DNA"/>
</dbReference>